<accession>A0ACB8R4Q6</accession>
<protein>
    <submittedName>
        <fullName evidence="1">Uncharacterized protein</fullName>
    </submittedName>
</protein>
<evidence type="ECO:0000313" key="2">
    <source>
        <dbReference type="Proteomes" id="UP000814033"/>
    </source>
</evidence>
<evidence type="ECO:0000313" key="1">
    <source>
        <dbReference type="EMBL" id="KAI0039044.1"/>
    </source>
</evidence>
<sequence length="183" mass="20201">MSRTFTSVGGWGGVSAHSGQRVQRRVGWTGPVEQMSSMWLSIVARKLINEACQGAPSSSPGVERLKAAQPTLDQQLLAAIGRAVACNARMCLLALGPSRRRRKSVYVAHELSGGTRRIYALRSRTLRLCYLRFSYMAENARRPFEKDFYRSSATAMAPVITFASRTPAILVPPRGKARFDILV</sequence>
<name>A0ACB8R4Q6_9AGAM</name>
<proteinExistence type="predicted"/>
<gene>
    <name evidence="1" type="ORF">FA95DRAFT_1104133</name>
</gene>
<organism evidence="1 2">
    <name type="scientific">Auriscalpium vulgare</name>
    <dbReference type="NCBI Taxonomy" id="40419"/>
    <lineage>
        <taxon>Eukaryota</taxon>
        <taxon>Fungi</taxon>
        <taxon>Dikarya</taxon>
        <taxon>Basidiomycota</taxon>
        <taxon>Agaricomycotina</taxon>
        <taxon>Agaricomycetes</taxon>
        <taxon>Russulales</taxon>
        <taxon>Auriscalpiaceae</taxon>
        <taxon>Auriscalpium</taxon>
    </lineage>
</organism>
<dbReference type="Proteomes" id="UP000814033">
    <property type="component" value="Unassembled WGS sequence"/>
</dbReference>
<comment type="caution">
    <text evidence="1">The sequence shown here is derived from an EMBL/GenBank/DDBJ whole genome shotgun (WGS) entry which is preliminary data.</text>
</comment>
<reference evidence="1" key="1">
    <citation type="submission" date="2021-02" db="EMBL/GenBank/DDBJ databases">
        <authorList>
            <consortium name="DOE Joint Genome Institute"/>
            <person name="Ahrendt S."/>
            <person name="Looney B.P."/>
            <person name="Miyauchi S."/>
            <person name="Morin E."/>
            <person name="Drula E."/>
            <person name="Courty P.E."/>
            <person name="Chicoki N."/>
            <person name="Fauchery L."/>
            <person name="Kohler A."/>
            <person name="Kuo A."/>
            <person name="Labutti K."/>
            <person name="Pangilinan J."/>
            <person name="Lipzen A."/>
            <person name="Riley R."/>
            <person name="Andreopoulos W."/>
            <person name="He G."/>
            <person name="Johnson J."/>
            <person name="Barry K.W."/>
            <person name="Grigoriev I.V."/>
            <person name="Nagy L."/>
            <person name="Hibbett D."/>
            <person name="Henrissat B."/>
            <person name="Matheny P.B."/>
            <person name="Labbe J."/>
            <person name="Martin F."/>
        </authorList>
    </citation>
    <scope>NUCLEOTIDE SEQUENCE</scope>
    <source>
        <strain evidence="1">FP105234-sp</strain>
    </source>
</reference>
<reference evidence="1" key="2">
    <citation type="journal article" date="2022" name="New Phytol.">
        <title>Evolutionary transition to the ectomycorrhizal habit in the genomes of a hyperdiverse lineage of mushroom-forming fungi.</title>
        <authorList>
            <person name="Looney B."/>
            <person name="Miyauchi S."/>
            <person name="Morin E."/>
            <person name="Drula E."/>
            <person name="Courty P.E."/>
            <person name="Kohler A."/>
            <person name="Kuo A."/>
            <person name="LaButti K."/>
            <person name="Pangilinan J."/>
            <person name="Lipzen A."/>
            <person name="Riley R."/>
            <person name="Andreopoulos W."/>
            <person name="He G."/>
            <person name="Johnson J."/>
            <person name="Nolan M."/>
            <person name="Tritt A."/>
            <person name="Barry K.W."/>
            <person name="Grigoriev I.V."/>
            <person name="Nagy L.G."/>
            <person name="Hibbett D."/>
            <person name="Henrissat B."/>
            <person name="Matheny P.B."/>
            <person name="Labbe J."/>
            <person name="Martin F.M."/>
        </authorList>
    </citation>
    <scope>NUCLEOTIDE SEQUENCE</scope>
    <source>
        <strain evidence="1">FP105234-sp</strain>
    </source>
</reference>
<keyword evidence="2" id="KW-1185">Reference proteome</keyword>
<dbReference type="EMBL" id="MU276366">
    <property type="protein sequence ID" value="KAI0039044.1"/>
    <property type="molecule type" value="Genomic_DNA"/>
</dbReference>